<evidence type="ECO:0000313" key="3">
    <source>
        <dbReference type="EMBL" id="MFA1555547.1"/>
    </source>
</evidence>
<proteinExistence type="predicted"/>
<keyword evidence="2" id="KW-0812">Transmembrane</keyword>
<name>A0ABV4R060_9ACTN</name>
<gene>
    <name evidence="3" type="ORF">SM436_17800</name>
</gene>
<evidence type="ECO:0000313" key="4">
    <source>
        <dbReference type="Proteomes" id="UP001569904"/>
    </source>
</evidence>
<evidence type="ECO:0000256" key="1">
    <source>
        <dbReference type="SAM" id="MobiDB-lite"/>
    </source>
</evidence>
<feature type="region of interest" description="Disordered" evidence="1">
    <location>
        <begin position="108"/>
        <end position="152"/>
    </location>
</feature>
<feature type="region of interest" description="Disordered" evidence="1">
    <location>
        <begin position="76"/>
        <end position="95"/>
    </location>
</feature>
<dbReference type="EMBL" id="JAXCEH010000011">
    <property type="protein sequence ID" value="MFA1555547.1"/>
    <property type="molecule type" value="Genomic_DNA"/>
</dbReference>
<dbReference type="Proteomes" id="UP001569904">
    <property type="component" value="Unassembled WGS sequence"/>
</dbReference>
<sequence length="182" mass="18901">MKNLSGLLQDARPGLDCLLAAASTPTTPLMTPANQKKIEHVLRLVPTLQALVADITATEPSGKYLRVTPVITLTGPAKAPTEYTSPVPKPTAPNLTFCRASGPADKQAAKAAAKVKPTPGRAAGAGDSPADTSPDGDLRPVNAGGERPDSRWLPLLPPVLGGLIVAVAVLNTLRVALRRRSR</sequence>
<dbReference type="RefSeq" id="WP_371942274.1">
    <property type="nucleotide sequence ID" value="NZ_JAXCEH010000011.1"/>
</dbReference>
<organism evidence="3 4">
    <name type="scientific">Actinomadura chokoriensis</name>
    <dbReference type="NCBI Taxonomy" id="454156"/>
    <lineage>
        <taxon>Bacteria</taxon>
        <taxon>Bacillati</taxon>
        <taxon>Actinomycetota</taxon>
        <taxon>Actinomycetes</taxon>
        <taxon>Streptosporangiales</taxon>
        <taxon>Thermomonosporaceae</taxon>
        <taxon>Actinomadura</taxon>
    </lineage>
</organism>
<keyword evidence="2" id="KW-1133">Transmembrane helix</keyword>
<protein>
    <submittedName>
        <fullName evidence="3">Uncharacterized protein</fullName>
    </submittedName>
</protein>
<feature type="transmembrane region" description="Helical" evidence="2">
    <location>
        <begin position="155"/>
        <end position="177"/>
    </location>
</feature>
<reference evidence="3 4" key="1">
    <citation type="submission" date="2023-11" db="EMBL/GenBank/DDBJ databases">
        <title>Actinomadura monticuli sp. nov., isolated from volcanic ash.</title>
        <authorList>
            <person name="Lee S.D."/>
            <person name="Yang H."/>
            <person name="Kim I.S."/>
        </authorList>
    </citation>
    <scope>NUCLEOTIDE SEQUENCE [LARGE SCALE GENOMIC DNA]</scope>
    <source>
        <strain evidence="3 4">DSM 45346</strain>
    </source>
</reference>
<evidence type="ECO:0000256" key="2">
    <source>
        <dbReference type="SAM" id="Phobius"/>
    </source>
</evidence>
<keyword evidence="2" id="KW-0472">Membrane</keyword>
<accession>A0ABV4R060</accession>
<keyword evidence="4" id="KW-1185">Reference proteome</keyword>
<comment type="caution">
    <text evidence="3">The sequence shown here is derived from an EMBL/GenBank/DDBJ whole genome shotgun (WGS) entry which is preliminary data.</text>
</comment>